<feature type="non-terminal residue" evidence="1">
    <location>
        <position position="1"/>
    </location>
</feature>
<comment type="caution">
    <text evidence="1">The sequence shown here is derived from an EMBL/GenBank/DDBJ whole genome shotgun (WGS) entry which is preliminary data.</text>
</comment>
<organism evidence="1">
    <name type="scientific">marine sediment metagenome</name>
    <dbReference type="NCBI Taxonomy" id="412755"/>
    <lineage>
        <taxon>unclassified sequences</taxon>
        <taxon>metagenomes</taxon>
        <taxon>ecological metagenomes</taxon>
    </lineage>
</organism>
<dbReference type="AlphaFoldDB" id="X1U9K1"/>
<accession>X1U9K1</accession>
<protein>
    <submittedName>
        <fullName evidence="1">Uncharacterized protein</fullName>
    </submittedName>
</protein>
<sequence length="34" mass="3849">LGITSNERLVGAHEFYEHLGYERTSSRLAKTLSL</sequence>
<name>X1U9K1_9ZZZZ</name>
<reference evidence="1" key="1">
    <citation type="journal article" date="2014" name="Front. Microbiol.">
        <title>High frequency of phylogenetically diverse reductive dehalogenase-homologous genes in deep subseafloor sedimentary metagenomes.</title>
        <authorList>
            <person name="Kawai M."/>
            <person name="Futagami T."/>
            <person name="Toyoda A."/>
            <person name="Takaki Y."/>
            <person name="Nishi S."/>
            <person name="Hori S."/>
            <person name="Arai W."/>
            <person name="Tsubouchi T."/>
            <person name="Morono Y."/>
            <person name="Uchiyama I."/>
            <person name="Ito T."/>
            <person name="Fujiyama A."/>
            <person name="Inagaki F."/>
            <person name="Takami H."/>
        </authorList>
    </citation>
    <scope>NUCLEOTIDE SEQUENCE</scope>
    <source>
        <strain evidence="1">Expedition CK06-06</strain>
    </source>
</reference>
<dbReference type="EMBL" id="BARW01020160">
    <property type="protein sequence ID" value="GAI88984.1"/>
    <property type="molecule type" value="Genomic_DNA"/>
</dbReference>
<evidence type="ECO:0000313" key="1">
    <source>
        <dbReference type="EMBL" id="GAI88984.1"/>
    </source>
</evidence>
<gene>
    <name evidence="1" type="ORF">S12H4_34118</name>
</gene>
<proteinExistence type="predicted"/>